<dbReference type="AlphaFoldDB" id="A0A4V1EH50"/>
<dbReference type="OrthoDB" id="7069060at2"/>
<dbReference type="RefSeq" id="WP_137331871.1">
    <property type="nucleotide sequence ID" value="NZ_CP040077.1"/>
</dbReference>
<organism evidence="1 2">
    <name type="scientific">Trinickia violacea</name>
    <dbReference type="NCBI Taxonomy" id="2571746"/>
    <lineage>
        <taxon>Bacteria</taxon>
        <taxon>Pseudomonadati</taxon>
        <taxon>Pseudomonadota</taxon>
        <taxon>Betaproteobacteria</taxon>
        <taxon>Burkholderiales</taxon>
        <taxon>Burkholderiaceae</taxon>
        <taxon>Trinickia</taxon>
    </lineage>
</organism>
<keyword evidence="2" id="KW-1185">Reference proteome</keyword>
<reference evidence="1 2" key="1">
    <citation type="submission" date="2019-05" db="EMBL/GenBank/DDBJ databases">
        <title>Burkholderia sp. DHOD12, isolated from subtropical forest soil.</title>
        <authorList>
            <person name="Gao Z.-H."/>
            <person name="Qiu L.-H."/>
        </authorList>
    </citation>
    <scope>NUCLEOTIDE SEQUENCE [LARGE SCALE GENOMIC DNA]</scope>
    <source>
        <strain evidence="1 2">DHOD12</strain>
    </source>
</reference>
<dbReference type="KEGG" id="tvl:FAZ95_07475"/>
<protein>
    <submittedName>
        <fullName evidence="1">Uncharacterized protein</fullName>
    </submittedName>
</protein>
<accession>A0A4V1EH50</accession>
<evidence type="ECO:0000313" key="2">
    <source>
        <dbReference type="Proteomes" id="UP000298656"/>
    </source>
</evidence>
<sequence length="105" mass="11252">MWEVYLKLNFSPSDRRTTLCATSPVKIKGGGSVMASAFLFRNADVDDVGVVPFNLRRYVRVAGFNATGNAAPSAAELGATQATQLPEERGQALICISNKPAYRTG</sequence>
<gene>
    <name evidence="1" type="ORF">FAZ95_07475</name>
</gene>
<dbReference type="EMBL" id="CP040077">
    <property type="protein sequence ID" value="QCP49040.1"/>
    <property type="molecule type" value="Genomic_DNA"/>
</dbReference>
<evidence type="ECO:0000313" key="1">
    <source>
        <dbReference type="EMBL" id="QCP49040.1"/>
    </source>
</evidence>
<name>A0A4V1EH50_9BURK</name>
<dbReference type="Proteomes" id="UP000298656">
    <property type="component" value="Chromosome 1"/>
</dbReference>
<proteinExistence type="predicted"/>